<dbReference type="PANTHER" id="PTHR34719">
    <property type="entry name" value="NICKEL-RESPONSIVE REGULATOR"/>
    <property type="match status" value="1"/>
</dbReference>
<keyword evidence="4 7" id="KW-0805">Transcription regulation</keyword>
<dbReference type="GO" id="GO:0016151">
    <property type="term" value="F:nickel cation binding"/>
    <property type="evidence" value="ECO:0007669"/>
    <property type="project" value="UniProtKB-UniRule"/>
</dbReference>
<keyword evidence="11" id="KW-1185">Reference proteome</keyword>
<gene>
    <name evidence="10" type="ORF">BLW93_06785</name>
</gene>
<evidence type="ECO:0000256" key="5">
    <source>
        <dbReference type="ARBA" id="ARBA00023125"/>
    </source>
</evidence>
<reference evidence="10 11" key="1">
    <citation type="submission" date="2016-10" db="EMBL/GenBank/DDBJ databases">
        <title>Genome sequence of a sulfur-reducing bacterium Desulfurobacterium indicum K6013.</title>
        <authorList>
            <person name="Cao J."/>
            <person name="Shao Z."/>
            <person name="Alain K."/>
            <person name="Jebbar M."/>
        </authorList>
    </citation>
    <scope>NUCLEOTIDE SEQUENCE [LARGE SCALE GENOMIC DNA]</scope>
    <source>
        <strain evidence="10 11">K6013</strain>
    </source>
</reference>
<keyword evidence="5 7" id="KW-0238">DNA-binding</keyword>
<comment type="cofactor">
    <cofactor evidence="7">
        <name>Ni(2+)</name>
        <dbReference type="ChEBI" id="CHEBI:49786"/>
    </cofactor>
    <text evidence="7">Binds 1 nickel ion per subunit.</text>
</comment>
<evidence type="ECO:0000256" key="6">
    <source>
        <dbReference type="ARBA" id="ARBA00023163"/>
    </source>
</evidence>
<dbReference type="InterPro" id="IPR045865">
    <property type="entry name" value="ACT-like_dom_sf"/>
</dbReference>
<dbReference type="Pfam" id="PF08753">
    <property type="entry name" value="NikR_C"/>
    <property type="match status" value="1"/>
</dbReference>
<dbReference type="NCBIfam" id="NF003381">
    <property type="entry name" value="PRK04460.1"/>
    <property type="match status" value="1"/>
</dbReference>
<dbReference type="NCBIfam" id="NF002815">
    <property type="entry name" value="PRK02967.1"/>
    <property type="match status" value="1"/>
</dbReference>
<dbReference type="CDD" id="cd22231">
    <property type="entry name" value="RHH_NikR_HicB-like"/>
    <property type="match status" value="1"/>
</dbReference>
<accession>A0A1R1MK63</accession>
<comment type="caution">
    <text evidence="10">The sequence shown here is derived from an EMBL/GenBank/DDBJ whole genome shotgun (WGS) entry which is preliminary data.</text>
</comment>
<dbReference type="OrthoDB" id="9806294at2"/>
<dbReference type="InterPro" id="IPR050192">
    <property type="entry name" value="CopG/NikR_regulator"/>
</dbReference>
<dbReference type="Gene3D" id="3.30.70.1150">
    <property type="entry name" value="ACT-like. Chain A, domain 2"/>
    <property type="match status" value="1"/>
</dbReference>
<dbReference type="HAMAP" id="MF_00476">
    <property type="entry name" value="NikR"/>
    <property type="match status" value="1"/>
</dbReference>
<dbReference type="STRING" id="1914305.BLW93_06785"/>
<dbReference type="GO" id="GO:0010045">
    <property type="term" value="P:response to nickel cation"/>
    <property type="evidence" value="ECO:0007669"/>
    <property type="project" value="InterPro"/>
</dbReference>
<evidence type="ECO:0000256" key="2">
    <source>
        <dbReference type="ARBA" id="ARBA00022596"/>
    </source>
</evidence>
<proteinExistence type="inferred from homology"/>
<evidence type="ECO:0000256" key="4">
    <source>
        <dbReference type="ARBA" id="ARBA00023015"/>
    </source>
</evidence>
<dbReference type="RefSeq" id="WP_076713343.1">
    <property type="nucleotide sequence ID" value="NZ_MOEN01000026.1"/>
</dbReference>
<evidence type="ECO:0000313" key="11">
    <source>
        <dbReference type="Proteomes" id="UP000187408"/>
    </source>
</evidence>
<dbReference type="Gene3D" id="1.10.1220.10">
    <property type="entry name" value="Met repressor-like"/>
    <property type="match status" value="1"/>
</dbReference>
<dbReference type="Pfam" id="PF01402">
    <property type="entry name" value="RHH_1"/>
    <property type="match status" value="1"/>
</dbReference>
<feature type="binding site" evidence="7">
    <location>
        <position position="91"/>
    </location>
    <ligand>
        <name>Ni(2+)</name>
        <dbReference type="ChEBI" id="CHEBI:49786"/>
    </ligand>
</feature>
<protein>
    <recommendedName>
        <fullName evidence="7">Putative nickel-responsive regulator</fullName>
    </recommendedName>
</protein>
<evidence type="ECO:0000256" key="3">
    <source>
        <dbReference type="ARBA" id="ARBA00022723"/>
    </source>
</evidence>
<feature type="domain" description="Ribbon-helix-helix protein CopG" evidence="8">
    <location>
        <begin position="5"/>
        <end position="46"/>
    </location>
</feature>
<name>A0A1R1MK63_9BACT</name>
<dbReference type="InterPro" id="IPR027271">
    <property type="entry name" value="Acetolactate_synth/TF_NikR_C"/>
</dbReference>
<feature type="domain" description="Transcription factor NikR nickel binding C-terminal" evidence="9">
    <location>
        <begin position="55"/>
        <end position="131"/>
    </location>
</feature>
<evidence type="ECO:0000259" key="9">
    <source>
        <dbReference type="Pfam" id="PF08753"/>
    </source>
</evidence>
<dbReference type="PANTHER" id="PTHR34719:SF2">
    <property type="entry name" value="NICKEL-RESPONSIVE REGULATOR"/>
    <property type="match status" value="1"/>
</dbReference>
<dbReference type="NCBIfam" id="NF001884">
    <property type="entry name" value="PRK00630.1"/>
    <property type="match status" value="1"/>
</dbReference>
<dbReference type="SUPFAM" id="SSF55021">
    <property type="entry name" value="ACT-like"/>
    <property type="match status" value="1"/>
</dbReference>
<evidence type="ECO:0000256" key="1">
    <source>
        <dbReference type="ARBA" id="ARBA00008478"/>
    </source>
</evidence>
<keyword evidence="2 7" id="KW-0533">Nickel</keyword>
<feature type="binding site" evidence="7">
    <location>
        <position position="78"/>
    </location>
    <ligand>
        <name>Ni(2+)</name>
        <dbReference type="ChEBI" id="CHEBI:49786"/>
    </ligand>
</feature>
<dbReference type="SUPFAM" id="SSF47598">
    <property type="entry name" value="Ribbon-helix-helix"/>
    <property type="match status" value="1"/>
</dbReference>
<dbReference type="GO" id="GO:0003700">
    <property type="term" value="F:DNA-binding transcription factor activity"/>
    <property type="evidence" value="ECO:0007669"/>
    <property type="project" value="UniProtKB-UniRule"/>
</dbReference>
<evidence type="ECO:0000313" key="10">
    <source>
        <dbReference type="EMBL" id="OMH40153.1"/>
    </source>
</evidence>
<dbReference type="InterPro" id="IPR022988">
    <property type="entry name" value="Ni_resp_reg_NikR"/>
</dbReference>
<keyword evidence="6 7" id="KW-0804">Transcription</keyword>
<dbReference type="InterPro" id="IPR010985">
    <property type="entry name" value="Ribbon_hlx_hlx"/>
</dbReference>
<dbReference type="Proteomes" id="UP000187408">
    <property type="component" value="Unassembled WGS sequence"/>
</dbReference>
<dbReference type="InterPro" id="IPR002145">
    <property type="entry name" value="CopG"/>
</dbReference>
<organism evidence="10 11">
    <name type="scientific">Desulfurobacterium indicum</name>
    <dbReference type="NCBI Taxonomy" id="1914305"/>
    <lineage>
        <taxon>Bacteria</taxon>
        <taxon>Pseudomonadati</taxon>
        <taxon>Aquificota</taxon>
        <taxon>Aquificia</taxon>
        <taxon>Desulfurobacteriales</taxon>
        <taxon>Desulfurobacteriaceae</taxon>
        <taxon>Desulfurobacterium</taxon>
    </lineage>
</organism>
<keyword evidence="3 7" id="KW-0479">Metal-binding</keyword>
<feature type="binding site" evidence="7">
    <location>
        <position position="89"/>
    </location>
    <ligand>
        <name>Ni(2+)</name>
        <dbReference type="ChEBI" id="CHEBI:49786"/>
    </ligand>
</feature>
<dbReference type="AlphaFoldDB" id="A0A1R1MK63"/>
<feature type="binding site" evidence="7">
    <location>
        <position position="97"/>
    </location>
    <ligand>
        <name>Ni(2+)</name>
        <dbReference type="ChEBI" id="CHEBI:49786"/>
    </ligand>
</feature>
<dbReference type="InterPro" id="IPR013321">
    <property type="entry name" value="Arc_rbn_hlx_hlx"/>
</dbReference>
<comment type="similarity">
    <text evidence="1 7">Belongs to the transcriptional regulatory CopG/NikR family.</text>
</comment>
<evidence type="ECO:0000259" key="8">
    <source>
        <dbReference type="Pfam" id="PF01402"/>
    </source>
</evidence>
<dbReference type="EMBL" id="MOEN01000026">
    <property type="protein sequence ID" value="OMH40153.1"/>
    <property type="molecule type" value="Genomic_DNA"/>
</dbReference>
<evidence type="ECO:0000256" key="7">
    <source>
        <dbReference type="HAMAP-Rule" id="MF_00476"/>
    </source>
</evidence>
<dbReference type="NCBIfam" id="NF002169">
    <property type="entry name" value="PRK01002.1"/>
    <property type="match status" value="1"/>
</dbReference>
<dbReference type="InterPro" id="IPR014864">
    <property type="entry name" value="TF_NikR_Ni-bd_C"/>
</dbReference>
<dbReference type="GO" id="GO:0003677">
    <property type="term" value="F:DNA binding"/>
    <property type="evidence" value="ECO:0007669"/>
    <property type="project" value="UniProtKB-KW"/>
</dbReference>
<sequence length="135" mass="15344">MAAIVRFGISIDGKLLEKFDEYIEKKGYVSRSEAVRDLIRNALIEESVGEDKEVFGTITIVFDHHQKELEDKLTDIEHKHLENIISSLHVHIDHHHCMETIVVKGKASEIRELADRIISQKGVKHGKLVVTGIEP</sequence>
<comment type="function">
    <text evidence="7">Transcriptional regulator.</text>
</comment>